<dbReference type="EMBL" id="ABYJ02000254">
    <property type="protein sequence ID" value="EEU98978.1"/>
    <property type="molecule type" value="Genomic_DNA"/>
</dbReference>
<dbReference type="HOGENOM" id="CLU_3029614_0_0_9"/>
<proteinExistence type="predicted"/>
<dbReference type="AlphaFoldDB" id="C7GGP4"/>
<dbReference type="Proteomes" id="UP000004828">
    <property type="component" value="Unassembled WGS sequence"/>
</dbReference>
<sequence length="55" mass="6506">MVHRGLCRELFTLRGRTEKRKYSWRYETSIYFFGKKLRIEVLSDGSDGLCGGFIK</sequence>
<comment type="caution">
    <text evidence="1">The sequence shown here is derived from an EMBL/GenBank/DDBJ whole genome shotgun (WGS) entry which is preliminary data.</text>
</comment>
<name>C7GGP4_9FIRM</name>
<evidence type="ECO:0000313" key="1">
    <source>
        <dbReference type="EMBL" id="EEU98978.1"/>
    </source>
</evidence>
<gene>
    <name evidence="1" type="ORF">ROSINTL182_09115</name>
</gene>
<evidence type="ECO:0000313" key="2">
    <source>
        <dbReference type="Proteomes" id="UP000004828"/>
    </source>
</evidence>
<reference evidence="1 2" key="1">
    <citation type="submission" date="2009-08" db="EMBL/GenBank/DDBJ databases">
        <authorList>
            <person name="Weinstock G."/>
            <person name="Sodergren E."/>
            <person name="Clifton S."/>
            <person name="Fulton L."/>
            <person name="Fulton B."/>
            <person name="Courtney L."/>
            <person name="Fronick C."/>
            <person name="Harrison M."/>
            <person name="Strong C."/>
            <person name="Farmer C."/>
            <person name="Delahaunty K."/>
            <person name="Markovic C."/>
            <person name="Hall O."/>
            <person name="Minx P."/>
            <person name="Tomlinson C."/>
            <person name="Mitreva M."/>
            <person name="Nelson J."/>
            <person name="Hou S."/>
            <person name="Wollam A."/>
            <person name="Pepin K.H."/>
            <person name="Johnson M."/>
            <person name="Bhonagiri V."/>
            <person name="Nash W.E."/>
            <person name="Warren W."/>
            <person name="Chinwalla A."/>
            <person name="Mardis E.R."/>
            <person name="Wilson R.K."/>
        </authorList>
    </citation>
    <scope>NUCLEOTIDE SEQUENCE [LARGE SCALE GENOMIC DNA]</scope>
    <source>
        <strain evidence="1 2">L1-82</strain>
    </source>
</reference>
<accession>C7GGP4</accession>
<protein>
    <submittedName>
        <fullName evidence="1">Uncharacterized protein</fullName>
    </submittedName>
</protein>
<organism evidence="1 2">
    <name type="scientific">Roseburia intestinalis L1-82</name>
    <dbReference type="NCBI Taxonomy" id="536231"/>
    <lineage>
        <taxon>Bacteria</taxon>
        <taxon>Bacillati</taxon>
        <taxon>Bacillota</taxon>
        <taxon>Clostridia</taxon>
        <taxon>Lachnospirales</taxon>
        <taxon>Lachnospiraceae</taxon>
        <taxon>Roseburia</taxon>
    </lineage>
</organism>